<proteinExistence type="inferred from homology"/>
<dbReference type="GO" id="GO:0009279">
    <property type="term" value="C:cell outer membrane"/>
    <property type="evidence" value="ECO:0007669"/>
    <property type="project" value="UniProtKB-SubCell"/>
</dbReference>
<dbReference type="EMBL" id="FONW01000002">
    <property type="protein sequence ID" value="SFF12660.1"/>
    <property type="molecule type" value="Genomic_DNA"/>
</dbReference>
<evidence type="ECO:0000256" key="7">
    <source>
        <dbReference type="PROSITE-ProRule" id="PRU01360"/>
    </source>
</evidence>
<dbReference type="InterPro" id="IPR023997">
    <property type="entry name" value="TonB-dep_OMP_SusC/RagA_CS"/>
</dbReference>
<dbReference type="PROSITE" id="PS52016">
    <property type="entry name" value="TONB_DEPENDENT_REC_3"/>
    <property type="match status" value="1"/>
</dbReference>
<dbReference type="InterPro" id="IPR012910">
    <property type="entry name" value="Plug_dom"/>
</dbReference>
<dbReference type="Pfam" id="PF07660">
    <property type="entry name" value="STN"/>
    <property type="match status" value="1"/>
</dbReference>
<organism evidence="9 10">
    <name type="scientific">Sunxiuqinia elliptica</name>
    <dbReference type="NCBI Taxonomy" id="655355"/>
    <lineage>
        <taxon>Bacteria</taxon>
        <taxon>Pseudomonadati</taxon>
        <taxon>Bacteroidota</taxon>
        <taxon>Bacteroidia</taxon>
        <taxon>Marinilabiliales</taxon>
        <taxon>Prolixibacteraceae</taxon>
        <taxon>Sunxiuqinia</taxon>
    </lineage>
</organism>
<dbReference type="STRING" id="655355.SAMN05216283_102750"/>
<dbReference type="NCBIfam" id="TIGR04057">
    <property type="entry name" value="SusC_RagA_signa"/>
    <property type="match status" value="1"/>
</dbReference>
<dbReference type="SMART" id="SM00965">
    <property type="entry name" value="STN"/>
    <property type="match status" value="1"/>
</dbReference>
<dbReference type="InterPro" id="IPR037066">
    <property type="entry name" value="Plug_dom_sf"/>
</dbReference>
<keyword evidence="2 7" id="KW-0813">Transport</keyword>
<evidence type="ECO:0000256" key="2">
    <source>
        <dbReference type="ARBA" id="ARBA00022448"/>
    </source>
</evidence>
<dbReference type="SUPFAM" id="SSF56935">
    <property type="entry name" value="Porins"/>
    <property type="match status" value="1"/>
</dbReference>
<gene>
    <name evidence="9" type="ORF">SAMN05216283_102750</name>
</gene>
<feature type="domain" description="Secretin/TonB short N-terminal" evidence="8">
    <location>
        <begin position="72"/>
        <end position="123"/>
    </location>
</feature>
<evidence type="ECO:0000313" key="10">
    <source>
        <dbReference type="Proteomes" id="UP000198964"/>
    </source>
</evidence>
<dbReference type="Gene3D" id="2.60.40.1120">
    <property type="entry name" value="Carboxypeptidase-like, regulatory domain"/>
    <property type="match status" value="1"/>
</dbReference>
<dbReference type="Pfam" id="PF07715">
    <property type="entry name" value="Plug"/>
    <property type="match status" value="1"/>
</dbReference>
<comment type="subcellular location">
    <subcellularLocation>
        <location evidence="1 7">Cell outer membrane</location>
        <topology evidence="1 7">Multi-pass membrane protein</topology>
    </subcellularLocation>
</comment>
<dbReference type="InterPro" id="IPR039426">
    <property type="entry name" value="TonB-dep_rcpt-like"/>
</dbReference>
<name>A0A1I2G6Q8_9BACT</name>
<dbReference type="InterPro" id="IPR023996">
    <property type="entry name" value="TonB-dep_OMP_SusC/RagA"/>
</dbReference>
<dbReference type="Proteomes" id="UP000198964">
    <property type="component" value="Unassembled WGS sequence"/>
</dbReference>
<protein>
    <submittedName>
        <fullName evidence="9">TonB-linked outer membrane protein, SusC/RagA family</fullName>
    </submittedName>
</protein>
<comment type="similarity">
    <text evidence="7">Belongs to the TonB-dependent receptor family.</text>
</comment>
<evidence type="ECO:0000256" key="3">
    <source>
        <dbReference type="ARBA" id="ARBA00022452"/>
    </source>
</evidence>
<dbReference type="InterPro" id="IPR036942">
    <property type="entry name" value="Beta-barrel_TonB_sf"/>
</dbReference>
<dbReference type="SUPFAM" id="SSF49464">
    <property type="entry name" value="Carboxypeptidase regulatory domain-like"/>
    <property type="match status" value="1"/>
</dbReference>
<reference evidence="9 10" key="1">
    <citation type="submission" date="2016-10" db="EMBL/GenBank/DDBJ databases">
        <authorList>
            <person name="de Groot N.N."/>
        </authorList>
    </citation>
    <scope>NUCLEOTIDE SEQUENCE [LARGE SCALE GENOMIC DNA]</scope>
    <source>
        <strain evidence="9 10">CGMCC 1.9156</strain>
    </source>
</reference>
<dbReference type="AlphaFoldDB" id="A0A1I2G6Q8"/>
<keyword evidence="3 7" id="KW-1134">Transmembrane beta strand</keyword>
<dbReference type="Gene3D" id="2.170.130.10">
    <property type="entry name" value="TonB-dependent receptor, plug domain"/>
    <property type="match status" value="1"/>
</dbReference>
<sequence>MKKKRIYDWIVCSIRRFDKELLVMKLISILLFAFALQGVASESYAQMVKINLNMHNATVKQVLSQIETETEFSFLYNSKKVDVDRQVSLKMDQTNIEEVLNQLFAKSEASYMIIDKQIVLVPSGDKLASQQERKITGQVVSEDGEPIVGATIVIKGTTIGASTDIDGNYSLLIPVNASTLQFSFIGMKTQEVQLSGQSVINITMNEETTGLNEVVVTALGIKREQKAIGYITQKVSGSDIVKANTTNIASALSGKVAGVNITNANQLDGGSSRIVLRGNNNIQGNNQPLIVIDGMPLENNVNLNIKEGETSENTSRVRDFGSALNFINSNDIEDMNVLKGPAAAALYGARGANGVILITTKKGTKKDGIGIDYSFTSKITTPYRFRDQQTEYGYGGLHYSMYSATTEYPKDEEGNTVYPKQTWGSPRWDAIYGRMPGGYMTYEDPAFTWHAYSMSWGRKLDGSMIKWWDGEMRPHEASSEGEKYFYRNGITNTHNISFSNGGEFGTVRVGITREDSKSIVDNTDYNRTAFSLGSNLNISKTLSAEVYATYNNYYRHNVLDIGNNDNLFSKYFYIFPTDYKPELAYSMYKKADESRFDFGNTYGTGNSLFWNLYENAYDYERDNLLGSLNLLYNPFAWLTLSVRNSIDLRIDDKILKEKPTDNLGLQNGFYQHKLDKEVITNTDFLATASKNGLFVEKLNAQFSLGATRWERSFYEISGQTSGKKWFKDPYLYTFGNYDPDKQNGQIRGEQITKEDILNKRINSVFGFIDLSYDNTLFLQLTGRNDWSSTLPMNNNSYFYPSASFSFVFTETITMPEWFNFGKLRLAYASAATDTDPYQVVPTFSSGVFGGASYTSLKTTLPPVNLKPQRSESIETGINVSLFENRFKFDMTWYQTRSFNQIMEAPVALSSGYNRLRFNTGEMENKGIEIITGYDVIRRKDFDWNIGLNLSKNKNTLLSMSEGIEVFEIGQIFGGAGPVIQVEVGDSYGNIYGWDYLKNEQGQKIIEVIYDKTDATKVIGTKYKTTPERVKLGNITPDFIGGISSSLRWKNLSFSCLADFSFGSDLWSGTYATSLSSGLSPSTLLERNGGGLPYTYPDGTTANHGVKMDGVLEDGTPNNHVVHYAWKYGRLGSWGVGNLTTPSVLDNDWIKLREVSVYYDIPQSFVRKTKVFQSLGVGFTGRDLFYLYSSLPDNLNPEALSNSAGNAQGLEFGALPGTRSFSFTLKAAF</sequence>
<dbReference type="RefSeq" id="WP_093919375.1">
    <property type="nucleotide sequence ID" value="NZ_FONW01000002.1"/>
</dbReference>
<evidence type="ECO:0000256" key="5">
    <source>
        <dbReference type="ARBA" id="ARBA00023136"/>
    </source>
</evidence>
<evidence type="ECO:0000256" key="1">
    <source>
        <dbReference type="ARBA" id="ARBA00004571"/>
    </source>
</evidence>
<dbReference type="NCBIfam" id="TIGR04056">
    <property type="entry name" value="OMP_RagA_SusC"/>
    <property type="match status" value="1"/>
</dbReference>
<dbReference type="Gene3D" id="2.40.170.20">
    <property type="entry name" value="TonB-dependent receptor, beta-barrel domain"/>
    <property type="match status" value="1"/>
</dbReference>
<keyword evidence="10" id="KW-1185">Reference proteome</keyword>
<dbReference type="FunFam" id="2.60.40.1120:FF:000003">
    <property type="entry name" value="Outer membrane protein Omp121"/>
    <property type="match status" value="1"/>
</dbReference>
<keyword evidence="4 7" id="KW-0812">Transmembrane</keyword>
<evidence type="ECO:0000259" key="8">
    <source>
        <dbReference type="SMART" id="SM00965"/>
    </source>
</evidence>
<keyword evidence="6 7" id="KW-0998">Cell outer membrane</keyword>
<dbReference type="Pfam" id="PF13715">
    <property type="entry name" value="CarbopepD_reg_2"/>
    <property type="match status" value="1"/>
</dbReference>
<evidence type="ECO:0000313" key="9">
    <source>
        <dbReference type="EMBL" id="SFF12660.1"/>
    </source>
</evidence>
<dbReference type="InterPro" id="IPR008969">
    <property type="entry name" value="CarboxyPept-like_regulatory"/>
</dbReference>
<evidence type="ECO:0000256" key="6">
    <source>
        <dbReference type="ARBA" id="ARBA00023237"/>
    </source>
</evidence>
<evidence type="ECO:0000256" key="4">
    <source>
        <dbReference type="ARBA" id="ARBA00022692"/>
    </source>
</evidence>
<accession>A0A1I2G6Q8</accession>
<dbReference type="InterPro" id="IPR011662">
    <property type="entry name" value="Secretin/TonB_short_N"/>
</dbReference>
<keyword evidence="5 7" id="KW-0472">Membrane</keyword>